<dbReference type="InterPro" id="IPR010064">
    <property type="entry name" value="HK97-gp10_tail"/>
</dbReference>
<sequence length="123" mass="13179">MEWDFSGFHLEEAAAEILARIDPAIMAGLQVIRAKAEPTVPLGPDNGGHLRSSAELTVTSHEGHIRYPGPYARYQEYGVFYRHGVFGAPLKYTTPGTGPFYLTGAMISGREAALAAVAGVLFG</sequence>
<keyword evidence="2" id="KW-1185">Reference proteome</keyword>
<proteinExistence type="predicted"/>
<dbReference type="RefSeq" id="WP_344754282.1">
    <property type="nucleotide sequence ID" value="NZ_BAABBW010000003.1"/>
</dbReference>
<dbReference type="Pfam" id="PF04883">
    <property type="entry name" value="HK97-gp10_like"/>
    <property type="match status" value="1"/>
</dbReference>
<evidence type="ECO:0008006" key="3">
    <source>
        <dbReference type="Google" id="ProtNLM"/>
    </source>
</evidence>
<comment type="caution">
    <text evidence="1">The sequence shown here is derived from an EMBL/GenBank/DDBJ whole genome shotgun (WGS) entry which is preliminary data.</text>
</comment>
<evidence type="ECO:0000313" key="1">
    <source>
        <dbReference type="EMBL" id="GAA4175758.1"/>
    </source>
</evidence>
<gene>
    <name evidence="1" type="ORF">GCM10022287_21880</name>
</gene>
<protein>
    <recommendedName>
        <fullName evidence="3">HK97 gp10 family phage protein</fullName>
    </recommendedName>
</protein>
<accession>A0ABP8A1V8</accession>
<dbReference type="Proteomes" id="UP001501079">
    <property type="component" value="Unassembled WGS sequence"/>
</dbReference>
<evidence type="ECO:0000313" key="2">
    <source>
        <dbReference type="Proteomes" id="UP001501079"/>
    </source>
</evidence>
<dbReference type="EMBL" id="BAABBW010000003">
    <property type="protein sequence ID" value="GAA4175758.1"/>
    <property type="molecule type" value="Genomic_DNA"/>
</dbReference>
<reference evidence="2" key="1">
    <citation type="journal article" date="2019" name="Int. J. Syst. Evol. Microbiol.">
        <title>The Global Catalogue of Microorganisms (GCM) 10K type strain sequencing project: providing services to taxonomists for standard genome sequencing and annotation.</title>
        <authorList>
            <consortium name="The Broad Institute Genomics Platform"/>
            <consortium name="The Broad Institute Genome Sequencing Center for Infectious Disease"/>
            <person name="Wu L."/>
            <person name="Ma J."/>
        </authorList>
    </citation>
    <scope>NUCLEOTIDE SEQUENCE [LARGE SCALE GENOMIC DNA]</scope>
    <source>
        <strain evidence="2">JCM 17591</strain>
    </source>
</reference>
<organism evidence="1 2">
    <name type="scientific">Gryllotalpicola koreensis</name>
    <dbReference type="NCBI Taxonomy" id="993086"/>
    <lineage>
        <taxon>Bacteria</taxon>
        <taxon>Bacillati</taxon>
        <taxon>Actinomycetota</taxon>
        <taxon>Actinomycetes</taxon>
        <taxon>Micrococcales</taxon>
        <taxon>Microbacteriaceae</taxon>
        <taxon>Gryllotalpicola</taxon>
    </lineage>
</organism>
<name>A0ABP8A1V8_9MICO</name>